<dbReference type="Gene3D" id="3.10.350.10">
    <property type="entry name" value="LysM domain"/>
    <property type="match status" value="1"/>
</dbReference>
<feature type="transmembrane region" description="Helical" evidence="8">
    <location>
        <begin position="239"/>
        <end position="260"/>
    </location>
</feature>
<dbReference type="AlphaFoldDB" id="A0A6J2KS26"/>
<dbReference type="InterPro" id="IPR036779">
    <property type="entry name" value="LysM_dom_sf"/>
</dbReference>
<dbReference type="PANTHER" id="PTHR20932:SF7">
    <property type="entry name" value="AND PUTATIVE PEPTIDOGLYCAN-BINDING DOMAIN-CONTAINING PROTEIN 4-RELATED"/>
    <property type="match status" value="1"/>
</dbReference>
<keyword evidence="10" id="KW-1185">Reference proteome</keyword>
<evidence type="ECO:0000256" key="4">
    <source>
        <dbReference type="ARBA" id="ARBA00023136"/>
    </source>
</evidence>
<evidence type="ECO:0000313" key="10">
    <source>
        <dbReference type="Proteomes" id="UP000504628"/>
    </source>
</evidence>
<feature type="domain" description="LysM" evidence="9">
    <location>
        <begin position="96"/>
        <end position="140"/>
    </location>
</feature>
<dbReference type="RefSeq" id="XP_028358197.2">
    <property type="nucleotide sequence ID" value="XM_028502396.2"/>
</dbReference>
<dbReference type="GeneID" id="114488635"/>
<evidence type="ECO:0000313" key="11">
    <source>
        <dbReference type="RefSeq" id="XP_028358197.2"/>
    </source>
</evidence>
<organism evidence="10 11">
    <name type="scientific">Phyllostomus discolor</name>
    <name type="common">pale spear-nosed bat</name>
    <dbReference type="NCBI Taxonomy" id="89673"/>
    <lineage>
        <taxon>Eukaryota</taxon>
        <taxon>Metazoa</taxon>
        <taxon>Chordata</taxon>
        <taxon>Craniata</taxon>
        <taxon>Vertebrata</taxon>
        <taxon>Euteleostomi</taxon>
        <taxon>Mammalia</taxon>
        <taxon>Eutheria</taxon>
        <taxon>Laurasiatheria</taxon>
        <taxon>Chiroptera</taxon>
        <taxon>Yangochiroptera</taxon>
        <taxon>Phyllostomidae</taxon>
        <taxon>Phyllostominae</taxon>
        <taxon>Phyllostomus</taxon>
    </lineage>
</organism>
<evidence type="ECO:0000256" key="1">
    <source>
        <dbReference type="ARBA" id="ARBA00004167"/>
    </source>
</evidence>
<dbReference type="Pfam" id="PF01476">
    <property type="entry name" value="LysM"/>
    <property type="match status" value="1"/>
</dbReference>
<feature type="compositionally biased region" description="Acidic residues" evidence="7">
    <location>
        <begin position="53"/>
        <end position="62"/>
    </location>
</feature>
<evidence type="ECO:0000256" key="7">
    <source>
        <dbReference type="SAM" id="MobiDB-lite"/>
    </source>
</evidence>
<gene>
    <name evidence="11" type="primary">LYSMD4</name>
</gene>
<dbReference type="PANTHER" id="PTHR20932">
    <property type="entry name" value="LYSM AND PUTATIVE PEPTIDOGLYCAN-BINDING DOMAIN-CONTAINING PROTEIN"/>
    <property type="match status" value="1"/>
</dbReference>
<dbReference type="CDD" id="cd00118">
    <property type="entry name" value="LysM"/>
    <property type="match status" value="1"/>
</dbReference>
<evidence type="ECO:0000256" key="8">
    <source>
        <dbReference type="SAM" id="Phobius"/>
    </source>
</evidence>
<dbReference type="PROSITE" id="PS51782">
    <property type="entry name" value="LYSM"/>
    <property type="match status" value="1"/>
</dbReference>
<name>A0A6J2KS26_9CHIR</name>
<dbReference type="SMART" id="SM00257">
    <property type="entry name" value="LysM"/>
    <property type="match status" value="1"/>
</dbReference>
<feature type="compositionally biased region" description="Basic residues" evidence="7">
    <location>
        <begin position="68"/>
        <end position="86"/>
    </location>
</feature>
<dbReference type="FunCoup" id="A0A6J2KS26">
    <property type="interactions" value="963"/>
</dbReference>
<dbReference type="InterPro" id="IPR018392">
    <property type="entry name" value="LysM"/>
</dbReference>
<protein>
    <recommendedName>
        <fullName evidence="6">LysM and putative peptidoglycan-binding domain-containing protein 4</fullName>
    </recommendedName>
</protein>
<dbReference type="CTD" id="145748"/>
<evidence type="ECO:0000256" key="5">
    <source>
        <dbReference type="ARBA" id="ARBA00023180"/>
    </source>
</evidence>
<reference evidence="11" key="1">
    <citation type="submission" date="2025-08" db="UniProtKB">
        <authorList>
            <consortium name="RefSeq"/>
        </authorList>
    </citation>
    <scope>IDENTIFICATION</scope>
    <source>
        <tissue evidence="11">Muscle</tissue>
    </source>
</reference>
<keyword evidence="5" id="KW-0325">Glycoprotein</keyword>
<dbReference type="OrthoDB" id="538216at2759"/>
<evidence type="ECO:0000256" key="3">
    <source>
        <dbReference type="ARBA" id="ARBA00022989"/>
    </source>
</evidence>
<proteinExistence type="predicted"/>
<dbReference type="Proteomes" id="UP000504628">
    <property type="component" value="Chromosome 12"/>
</dbReference>
<keyword evidence="2 8" id="KW-0812">Transmembrane</keyword>
<accession>A0A6J2KS26</accession>
<dbReference type="GO" id="GO:0016020">
    <property type="term" value="C:membrane"/>
    <property type="evidence" value="ECO:0007669"/>
    <property type="project" value="UniProtKB-SubCell"/>
</dbReference>
<dbReference type="InterPro" id="IPR045030">
    <property type="entry name" value="LYSM1-4"/>
</dbReference>
<feature type="region of interest" description="Disordered" evidence="7">
    <location>
        <begin position="51"/>
        <end position="91"/>
    </location>
</feature>
<evidence type="ECO:0000256" key="2">
    <source>
        <dbReference type="ARBA" id="ARBA00022692"/>
    </source>
</evidence>
<comment type="subcellular location">
    <subcellularLocation>
        <location evidence="1">Membrane</location>
        <topology evidence="1">Single-pass membrane protein</topology>
    </subcellularLocation>
</comment>
<keyword evidence="4 8" id="KW-0472">Membrane</keyword>
<sequence>MWSEEYNALCGINHGVWFSVKKMRQKGALTKTFQGPAMVCGTRSSQVYVFENGDGDPGDSSEEESHRVALRPRAKERQKKGAHHPPHPGAGDVVLLQRELVQEDSLNKLALQYGCKVADIKKANNFIREQDLYALKSIKIPVKNHGILTETHKELRPLLGPSSETRVTFEEQPDQDGAAASTAASPLTDFFKGIDQNIEHAVRSEIFGRDGYCVEPPDQLLPPAPAKTPADGADCGIQWWNAVCIMLLVGVVLPVFYLVYFKIQATGESPGSWNATAVPNGSVAVSAVPGHAPKAAIPVAATPSLDGPLRPAAWVGN</sequence>
<evidence type="ECO:0000259" key="9">
    <source>
        <dbReference type="PROSITE" id="PS51782"/>
    </source>
</evidence>
<dbReference type="InParanoid" id="A0A6J2KS26"/>
<keyword evidence="3 8" id="KW-1133">Transmembrane helix</keyword>
<evidence type="ECO:0000256" key="6">
    <source>
        <dbReference type="ARBA" id="ARBA00040995"/>
    </source>
</evidence>